<name>A0AAE3G3L7_9GAMM</name>
<feature type="transmembrane region" description="Helical" evidence="1">
    <location>
        <begin position="248"/>
        <end position="266"/>
    </location>
</feature>
<dbReference type="Proteomes" id="UP001205843">
    <property type="component" value="Unassembled WGS sequence"/>
</dbReference>
<organism evidence="2 3">
    <name type="scientific">Natronocella acetinitrilica</name>
    <dbReference type="NCBI Taxonomy" id="414046"/>
    <lineage>
        <taxon>Bacteria</taxon>
        <taxon>Pseudomonadati</taxon>
        <taxon>Pseudomonadota</taxon>
        <taxon>Gammaproteobacteria</taxon>
        <taxon>Chromatiales</taxon>
        <taxon>Ectothiorhodospiraceae</taxon>
        <taxon>Natronocella</taxon>
    </lineage>
</organism>
<comment type="caution">
    <text evidence="2">The sequence shown here is derived from an EMBL/GenBank/DDBJ whole genome shotgun (WGS) entry which is preliminary data.</text>
</comment>
<accession>A0AAE3G3L7</accession>
<dbReference type="RefSeq" id="WP_253478239.1">
    <property type="nucleotide sequence ID" value="NZ_JALJXV010000005.1"/>
</dbReference>
<keyword evidence="1" id="KW-1133">Transmembrane helix</keyword>
<feature type="transmembrane region" description="Helical" evidence="1">
    <location>
        <begin position="150"/>
        <end position="168"/>
    </location>
</feature>
<keyword evidence="3" id="KW-1185">Reference proteome</keyword>
<protein>
    <submittedName>
        <fullName evidence="2">Metal-binding membrane protein</fullName>
    </submittedName>
</protein>
<feature type="transmembrane region" description="Helical" evidence="1">
    <location>
        <begin position="206"/>
        <end position="228"/>
    </location>
</feature>
<reference evidence="2" key="1">
    <citation type="submission" date="2022-03" db="EMBL/GenBank/DDBJ databases">
        <title>Genomic Encyclopedia of Type Strains, Phase III (KMG-III): the genomes of soil and plant-associated and newly described type strains.</title>
        <authorList>
            <person name="Whitman W."/>
        </authorList>
    </citation>
    <scope>NUCLEOTIDE SEQUENCE</scope>
    <source>
        <strain evidence="2">ANL 6-2</strain>
    </source>
</reference>
<sequence length="268" mass="29120">MADALKRRHCRDRSISLVLLVGVILASWAYLLVGAGMGMSILEMTHMVYMDMPMSDMPKASMAWTTGHAVMMFFMWWVMMVAMMLPGASPMILLFATVNRGRLNDAAGPHLPTVAFTTSYLLCWGAFSLAATGLHWAVNHAGLLTPGMFVNNQSISAGILLAAGLYQLTPVKQACLRHCRSPAQYLANHWRPGAWGALRLGMGHGAYCLGCCWLLMLLLFVGGVMNLLWIAGLALCVLLEKAIPAGHWWSRSLGVALMVAGGWLLLTG</sequence>
<dbReference type="AlphaFoldDB" id="A0AAE3G3L7"/>
<keyword evidence="1" id="KW-0812">Transmembrane</keyword>
<dbReference type="Pfam" id="PF09948">
    <property type="entry name" value="PpoB2"/>
    <property type="match status" value="1"/>
</dbReference>
<feature type="transmembrane region" description="Helical" evidence="1">
    <location>
        <begin position="15"/>
        <end position="42"/>
    </location>
</feature>
<dbReference type="InterPro" id="IPR018688">
    <property type="entry name" value="PpoB2-like"/>
</dbReference>
<evidence type="ECO:0000313" key="2">
    <source>
        <dbReference type="EMBL" id="MCP1675181.1"/>
    </source>
</evidence>
<dbReference type="EMBL" id="JALJXV010000005">
    <property type="protein sequence ID" value="MCP1675181.1"/>
    <property type="molecule type" value="Genomic_DNA"/>
</dbReference>
<gene>
    <name evidence="2" type="ORF">J2T57_002329</name>
</gene>
<evidence type="ECO:0000256" key="1">
    <source>
        <dbReference type="SAM" id="Phobius"/>
    </source>
</evidence>
<keyword evidence="1" id="KW-0472">Membrane</keyword>
<feature type="transmembrane region" description="Helical" evidence="1">
    <location>
        <begin position="119"/>
        <end position="138"/>
    </location>
</feature>
<evidence type="ECO:0000313" key="3">
    <source>
        <dbReference type="Proteomes" id="UP001205843"/>
    </source>
</evidence>
<proteinExistence type="predicted"/>
<feature type="transmembrane region" description="Helical" evidence="1">
    <location>
        <begin position="74"/>
        <end position="98"/>
    </location>
</feature>